<keyword evidence="3" id="KW-0520">NAD</keyword>
<dbReference type="InterPro" id="IPR036291">
    <property type="entry name" value="NAD(P)-bd_dom_sf"/>
</dbReference>
<evidence type="ECO:0000256" key="3">
    <source>
        <dbReference type="ARBA" id="ARBA00023027"/>
    </source>
</evidence>
<dbReference type="SUPFAM" id="SSF51735">
    <property type="entry name" value="NAD(P)-binding Rossmann-fold domains"/>
    <property type="match status" value="1"/>
</dbReference>
<evidence type="ECO:0000256" key="4">
    <source>
        <dbReference type="SAM" id="MobiDB-lite"/>
    </source>
</evidence>
<dbReference type="Gene3D" id="1.10.1040.10">
    <property type="entry name" value="N-(1-d-carboxylethyl)-l-norvaline Dehydrogenase, domain 2"/>
    <property type="match status" value="1"/>
</dbReference>
<comment type="caution">
    <text evidence="7">The sequence shown here is derived from an EMBL/GenBank/DDBJ whole genome shotgun (WGS) entry which is preliminary data.</text>
</comment>
<dbReference type="PIRSF" id="PIRSF000103">
    <property type="entry name" value="HIBADH"/>
    <property type="match status" value="1"/>
</dbReference>
<gene>
    <name evidence="7" type="ORF">ACFFR3_00675</name>
</gene>
<dbReference type="EMBL" id="JBHMCF010000002">
    <property type="protein sequence ID" value="MFB9467995.1"/>
    <property type="molecule type" value="Genomic_DNA"/>
</dbReference>
<dbReference type="RefSeq" id="WP_345388405.1">
    <property type="nucleotide sequence ID" value="NZ_BAAAXS010000001.1"/>
</dbReference>
<dbReference type="SUPFAM" id="SSF48179">
    <property type="entry name" value="6-phosphogluconate dehydrogenase C-terminal domain-like"/>
    <property type="match status" value="1"/>
</dbReference>
<reference evidence="7 8" key="1">
    <citation type="submission" date="2024-09" db="EMBL/GenBank/DDBJ databases">
        <authorList>
            <person name="Sun Q."/>
            <person name="Mori K."/>
        </authorList>
    </citation>
    <scope>NUCLEOTIDE SEQUENCE [LARGE SCALE GENOMIC DNA]</scope>
    <source>
        <strain evidence="7 8">JCM 3324</strain>
    </source>
</reference>
<dbReference type="InterPro" id="IPR051265">
    <property type="entry name" value="HIBADH-related_NP60_sf"/>
</dbReference>
<dbReference type="PANTHER" id="PTHR43580:SF2">
    <property type="entry name" value="CYTOKINE-LIKE NUCLEAR FACTOR N-PAC"/>
    <property type="match status" value="1"/>
</dbReference>
<dbReference type="InterPro" id="IPR029154">
    <property type="entry name" value="HIBADH-like_NADP-bd"/>
</dbReference>
<dbReference type="PANTHER" id="PTHR43580">
    <property type="entry name" value="OXIDOREDUCTASE GLYR1-RELATED"/>
    <property type="match status" value="1"/>
</dbReference>
<sequence>MSERPTSIAVLGLGGMGAGMARALIAAGARVTAYNRSPDKAVPLREAGAAIAATPAEAVAGAEVVLLSLADEAAVEQVLFGALDGRLPPGAVVVDTSTVTPAFAVEAEARLAKAGVRRVEACVLGNPAMAAKGELRVFAAGADAAVADVRHVLEAIGQDVRVLGPTGNASALKLAFNLMLGVQIIGLAEAVTFVEAMGVDRGVLLDVFERSGWRSPVLSFRAQFMRGRTYRPAAFRATLMHKDLRLAIQEAQAHGAELPVTGSALDRYAAVLEAGRGDDDAATVAEPTPRAEPATDGGGQGP</sequence>
<dbReference type="Gene3D" id="3.40.50.720">
    <property type="entry name" value="NAD(P)-binding Rossmann-like Domain"/>
    <property type="match status" value="1"/>
</dbReference>
<evidence type="ECO:0000256" key="1">
    <source>
        <dbReference type="ARBA" id="ARBA00009080"/>
    </source>
</evidence>
<dbReference type="InterPro" id="IPR013328">
    <property type="entry name" value="6PGD_dom2"/>
</dbReference>
<organism evidence="7 8">
    <name type="scientific">Nonomuraea salmonea</name>
    <dbReference type="NCBI Taxonomy" id="46181"/>
    <lineage>
        <taxon>Bacteria</taxon>
        <taxon>Bacillati</taxon>
        <taxon>Actinomycetota</taxon>
        <taxon>Actinomycetes</taxon>
        <taxon>Streptosporangiales</taxon>
        <taxon>Streptosporangiaceae</taxon>
        <taxon>Nonomuraea</taxon>
    </lineage>
</organism>
<name>A0ABV5NCL9_9ACTN</name>
<dbReference type="Proteomes" id="UP001589568">
    <property type="component" value="Unassembled WGS sequence"/>
</dbReference>
<dbReference type="Pfam" id="PF03446">
    <property type="entry name" value="NAD_binding_2"/>
    <property type="match status" value="1"/>
</dbReference>
<dbReference type="InterPro" id="IPR015815">
    <property type="entry name" value="HIBADH-related"/>
</dbReference>
<protein>
    <submittedName>
        <fullName evidence="7">NAD(P)-dependent oxidoreductase</fullName>
        <ecNumber evidence="7">1.1.-.-</ecNumber>
    </submittedName>
</protein>
<proteinExistence type="inferred from homology"/>
<feature type="domain" description="6-phosphogluconate dehydrogenase NADP-binding" evidence="5">
    <location>
        <begin position="7"/>
        <end position="164"/>
    </location>
</feature>
<dbReference type="Pfam" id="PF14833">
    <property type="entry name" value="NAD_binding_11"/>
    <property type="match status" value="1"/>
</dbReference>
<feature type="domain" description="3-hydroxyisobutyrate dehydrogenase-like NAD-binding" evidence="6">
    <location>
        <begin position="167"/>
        <end position="285"/>
    </location>
</feature>
<feature type="region of interest" description="Disordered" evidence="4">
    <location>
        <begin position="278"/>
        <end position="302"/>
    </location>
</feature>
<accession>A0ABV5NCL9</accession>
<dbReference type="InterPro" id="IPR008927">
    <property type="entry name" value="6-PGluconate_DH-like_C_sf"/>
</dbReference>
<keyword evidence="8" id="KW-1185">Reference proteome</keyword>
<comment type="similarity">
    <text evidence="1">Belongs to the HIBADH-related family.</text>
</comment>
<dbReference type="GO" id="GO:0016491">
    <property type="term" value="F:oxidoreductase activity"/>
    <property type="evidence" value="ECO:0007669"/>
    <property type="project" value="UniProtKB-KW"/>
</dbReference>
<dbReference type="EC" id="1.1.-.-" evidence="7"/>
<dbReference type="InterPro" id="IPR006115">
    <property type="entry name" value="6PGDH_NADP-bd"/>
</dbReference>
<keyword evidence="2 7" id="KW-0560">Oxidoreductase</keyword>
<evidence type="ECO:0000313" key="8">
    <source>
        <dbReference type="Proteomes" id="UP001589568"/>
    </source>
</evidence>
<evidence type="ECO:0000259" key="5">
    <source>
        <dbReference type="Pfam" id="PF03446"/>
    </source>
</evidence>
<evidence type="ECO:0000313" key="7">
    <source>
        <dbReference type="EMBL" id="MFB9467995.1"/>
    </source>
</evidence>
<evidence type="ECO:0000256" key="2">
    <source>
        <dbReference type="ARBA" id="ARBA00023002"/>
    </source>
</evidence>
<evidence type="ECO:0000259" key="6">
    <source>
        <dbReference type="Pfam" id="PF14833"/>
    </source>
</evidence>